<reference evidence="1 2" key="1">
    <citation type="journal article" date="2013" name="Curr. Biol.">
        <title>The Genome of the Foraminiferan Reticulomyxa filosa.</title>
        <authorList>
            <person name="Glockner G."/>
            <person name="Hulsmann N."/>
            <person name="Schleicher M."/>
            <person name="Noegel A.A."/>
            <person name="Eichinger L."/>
            <person name="Gallinger C."/>
            <person name="Pawlowski J."/>
            <person name="Sierra R."/>
            <person name="Euteneuer U."/>
            <person name="Pillet L."/>
            <person name="Moustafa A."/>
            <person name="Platzer M."/>
            <person name="Groth M."/>
            <person name="Szafranski K."/>
            <person name="Schliwa M."/>
        </authorList>
    </citation>
    <scope>NUCLEOTIDE SEQUENCE [LARGE SCALE GENOMIC DNA]</scope>
</reference>
<dbReference type="EMBL" id="ASPP01001807">
    <property type="protein sequence ID" value="ETO35264.1"/>
    <property type="molecule type" value="Genomic_DNA"/>
</dbReference>
<comment type="caution">
    <text evidence="1">The sequence shown here is derived from an EMBL/GenBank/DDBJ whole genome shotgun (WGS) entry which is preliminary data.</text>
</comment>
<accession>X6PB18</accession>
<evidence type="ECO:0000313" key="2">
    <source>
        <dbReference type="Proteomes" id="UP000023152"/>
    </source>
</evidence>
<name>X6PB18_RETFI</name>
<gene>
    <name evidence="1" type="ORF">RFI_01803</name>
</gene>
<proteinExistence type="predicted"/>
<dbReference type="Proteomes" id="UP000023152">
    <property type="component" value="Unassembled WGS sequence"/>
</dbReference>
<keyword evidence="2" id="KW-1185">Reference proteome</keyword>
<evidence type="ECO:0000313" key="1">
    <source>
        <dbReference type="EMBL" id="ETO35264.1"/>
    </source>
</evidence>
<sequence length="149" mass="17581">MIPFCSSRITLIFFIFVKRKENILVCIFEKNSDCCLINQGNWYSLNVAKNENENKVLLCNICWMIWFLQYPNHFGAELPSQKNNSWEDNVIALEKIGCSESKRKKIEYRVAEKNVSSTKPFLNFSLTNSFQHIWSTPFTFSLSDFYRHT</sequence>
<dbReference type="AlphaFoldDB" id="X6PB18"/>
<organism evidence="1 2">
    <name type="scientific">Reticulomyxa filosa</name>
    <dbReference type="NCBI Taxonomy" id="46433"/>
    <lineage>
        <taxon>Eukaryota</taxon>
        <taxon>Sar</taxon>
        <taxon>Rhizaria</taxon>
        <taxon>Retaria</taxon>
        <taxon>Foraminifera</taxon>
        <taxon>Monothalamids</taxon>
        <taxon>Reticulomyxidae</taxon>
        <taxon>Reticulomyxa</taxon>
    </lineage>
</organism>
<protein>
    <submittedName>
        <fullName evidence="1">Uncharacterized protein</fullName>
    </submittedName>
</protein>